<organism evidence="2 3">
    <name type="scientific">Tanacetum coccineum</name>
    <dbReference type="NCBI Taxonomy" id="301880"/>
    <lineage>
        <taxon>Eukaryota</taxon>
        <taxon>Viridiplantae</taxon>
        <taxon>Streptophyta</taxon>
        <taxon>Embryophyta</taxon>
        <taxon>Tracheophyta</taxon>
        <taxon>Spermatophyta</taxon>
        <taxon>Magnoliopsida</taxon>
        <taxon>eudicotyledons</taxon>
        <taxon>Gunneridae</taxon>
        <taxon>Pentapetalae</taxon>
        <taxon>asterids</taxon>
        <taxon>campanulids</taxon>
        <taxon>Asterales</taxon>
        <taxon>Asteraceae</taxon>
        <taxon>Asteroideae</taxon>
        <taxon>Anthemideae</taxon>
        <taxon>Anthemidinae</taxon>
        <taxon>Tanacetum</taxon>
    </lineage>
</organism>
<accession>A0ABQ4Y764</accession>
<sequence length="807" mass="92652">MSITKEQQQDLDDALGLQEQRLRIDLVYQIENKVSKKNKDMYYPRFTKVIINHFISKDQSIPRQNKVDWHMASNDPILTTMRFIPKHEVVQKYGALLPDTLTNQAMKEEKTEQAPTASPGKRLKATAKLAKTGKKKLHAQGLETLSEIALSKAEQMKIVTKRSKTQFHNSHASGSGADEGTGISLGVPNVPTYRSDDEHISWKSSDEEDDDEVSMSKDDDDNADDDQNNDNADNEGDDVQDDDNEQTESDNDDDDFVHPKLCTFDEKERQDEEAKEEELSDDETSDEESQGGNDKKDKMDKEETNEDEEVNELYKEVKINLEGRDAEMADANSSSVSPGFISNMLNPNPDIDIVSILNLNTESTSLVDVPISMNVEMPPSSITPLPPPPIPFIQPQLRVEAQAENEHFINTLDENMRKIIKKQTSYAVATNLSELELKKILIDKIENNKSIDKSIQQKTLYNALVDTYETDKDILETYGDTVTFKRHRDDEDEDEEPSSAQAKEPIHADEDLEEPAHQEFNTGFTEDQTVDETTQHPDWFQKPTKPLTLDRDWNKTFPTKHGPVQPWISTLSWNKDPCESFNELMDTSLDFSAFMMNRLKVDTLTPKLLAGPTYKLMKGLCKSLIELEYFLEEVYKATTDPLDWNNLEGQQYLHDLHKPLPLISNSRVTKIKAADYEHIKWIQDFIPNLMWSQVPSVYDKHALWGISHWGRKRQQFYGFAVNRESACDVYSKHKILAITKLKIAEWHNYKHLDWIIVRRNDDKLYTFKEGDYNRLRLQDIEDMLLLLVQGKLTNLNVKEHLALGVLL</sequence>
<protein>
    <submittedName>
        <fullName evidence="2">Uncharacterized protein</fullName>
    </submittedName>
</protein>
<name>A0ABQ4Y764_9ASTR</name>
<evidence type="ECO:0000256" key="1">
    <source>
        <dbReference type="SAM" id="MobiDB-lite"/>
    </source>
</evidence>
<feature type="compositionally biased region" description="Basic and acidic residues" evidence="1">
    <location>
        <begin position="263"/>
        <end position="272"/>
    </location>
</feature>
<dbReference type="EMBL" id="BQNB010010137">
    <property type="protein sequence ID" value="GJS73202.1"/>
    <property type="molecule type" value="Genomic_DNA"/>
</dbReference>
<feature type="compositionally biased region" description="Basic and acidic residues" evidence="1">
    <location>
        <begin position="293"/>
        <end position="302"/>
    </location>
</feature>
<feature type="compositionally biased region" description="Acidic residues" evidence="1">
    <location>
        <begin position="273"/>
        <end position="289"/>
    </location>
</feature>
<feature type="region of interest" description="Disordered" evidence="1">
    <location>
        <begin position="161"/>
        <end position="312"/>
    </location>
</feature>
<comment type="caution">
    <text evidence="2">The sequence shown here is derived from an EMBL/GenBank/DDBJ whole genome shotgun (WGS) entry which is preliminary data.</text>
</comment>
<evidence type="ECO:0000313" key="3">
    <source>
        <dbReference type="Proteomes" id="UP001151760"/>
    </source>
</evidence>
<feature type="region of interest" description="Disordered" evidence="1">
    <location>
        <begin position="485"/>
        <end position="512"/>
    </location>
</feature>
<proteinExistence type="predicted"/>
<reference evidence="2" key="2">
    <citation type="submission" date="2022-01" db="EMBL/GenBank/DDBJ databases">
        <authorList>
            <person name="Yamashiro T."/>
            <person name="Shiraishi A."/>
            <person name="Satake H."/>
            <person name="Nakayama K."/>
        </authorList>
    </citation>
    <scope>NUCLEOTIDE SEQUENCE</scope>
</reference>
<gene>
    <name evidence="2" type="ORF">Tco_0706043</name>
</gene>
<keyword evidence="3" id="KW-1185">Reference proteome</keyword>
<feature type="compositionally biased region" description="Basic and acidic residues" evidence="1">
    <location>
        <begin position="194"/>
        <end position="205"/>
    </location>
</feature>
<reference evidence="2" key="1">
    <citation type="journal article" date="2022" name="Int. J. Mol. Sci.">
        <title>Draft Genome of Tanacetum Coccineum: Genomic Comparison of Closely Related Tanacetum-Family Plants.</title>
        <authorList>
            <person name="Yamashiro T."/>
            <person name="Shiraishi A."/>
            <person name="Nakayama K."/>
            <person name="Satake H."/>
        </authorList>
    </citation>
    <scope>NUCLEOTIDE SEQUENCE</scope>
</reference>
<feature type="compositionally biased region" description="Acidic residues" evidence="1">
    <location>
        <begin position="206"/>
        <end position="255"/>
    </location>
</feature>
<dbReference type="Proteomes" id="UP001151760">
    <property type="component" value="Unassembled WGS sequence"/>
</dbReference>
<evidence type="ECO:0000313" key="2">
    <source>
        <dbReference type="EMBL" id="GJS73202.1"/>
    </source>
</evidence>